<evidence type="ECO:0000313" key="7">
    <source>
        <dbReference type="EMBL" id="OSI19048.1"/>
    </source>
</evidence>
<dbReference type="PROSITE" id="PS51219">
    <property type="entry name" value="DPCK"/>
    <property type="match status" value="1"/>
</dbReference>
<dbReference type="SUPFAM" id="SSF52540">
    <property type="entry name" value="P-loop containing nucleoside triphosphate hydrolases"/>
    <property type="match status" value="1"/>
</dbReference>
<dbReference type="Pfam" id="PF01121">
    <property type="entry name" value="CoaE"/>
    <property type="match status" value="1"/>
</dbReference>
<dbReference type="GO" id="GO:0004140">
    <property type="term" value="F:dephospho-CoA kinase activity"/>
    <property type="evidence" value="ECO:0007669"/>
    <property type="project" value="UniProtKB-UniRule"/>
</dbReference>
<protein>
    <recommendedName>
        <fullName evidence="5 6">Dephospho-CoA kinase</fullName>
        <ecNumber evidence="5 6">2.7.1.24</ecNumber>
    </recommendedName>
    <alternativeName>
        <fullName evidence="5">Dephosphocoenzyme A kinase</fullName>
    </alternativeName>
</protein>
<dbReference type="UniPathway" id="UPA00241">
    <property type="reaction ID" value="UER00356"/>
</dbReference>
<keyword evidence="3 5" id="KW-0067">ATP-binding</keyword>
<dbReference type="CDD" id="cd02022">
    <property type="entry name" value="DPCK"/>
    <property type="match status" value="1"/>
</dbReference>
<evidence type="ECO:0000256" key="3">
    <source>
        <dbReference type="ARBA" id="ARBA00022840"/>
    </source>
</evidence>
<dbReference type="Proteomes" id="UP000193303">
    <property type="component" value="Unassembled WGS sequence"/>
</dbReference>
<name>A0A1X3DGJ3_9NEIS</name>
<comment type="catalytic activity">
    <reaction evidence="5">
        <text>3'-dephospho-CoA + ATP = ADP + CoA + H(+)</text>
        <dbReference type="Rhea" id="RHEA:18245"/>
        <dbReference type="ChEBI" id="CHEBI:15378"/>
        <dbReference type="ChEBI" id="CHEBI:30616"/>
        <dbReference type="ChEBI" id="CHEBI:57287"/>
        <dbReference type="ChEBI" id="CHEBI:57328"/>
        <dbReference type="ChEBI" id="CHEBI:456216"/>
        <dbReference type="EC" id="2.7.1.24"/>
    </reaction>
</comment>
<evidence type="ECO:0000256" key="2">
    <source>
        <dbReference type="ARBA" id="ARBA00022741"/>
    </source>
</evidence>
<sequence length="207" mass="23503">MALWVGLTGGIGSGKSKAAAEFLHLGVPVIDADAVSREITADNGSALPEIRRVFGVDFFDDEGRLKRDALRDLVFRRPEAKQQLEALMHPLILNEIRLQQRNYEHKVYGIIDIPLLIEKPVFSVLAKRVLVIDADERIQIERVRQRSGLDPVEIKRIMATQASRRERLLAADDVLSNEGTIEELAAKVNRLHRFYQAYFSYLSRVMP</sequence>
<keyword evidence="5 7" id="KW-0418">Kinase</keyword>
<evidence type="ECO:0000256" key="6">
    <source>
        <dbReference type="NCBIfam" id="TIGR00152"/>
    </source>
</evidence>
<dbReference type="PANTHER" id="PTHR10695">
    <property type="entry name" value="DEPHOSPHO-COA KINASE-RELATED"/>
    <property type="match status" value="1"/>
</dbReference>
<keyword evidence="5" id="KW-0808">Transferase</keyword>
<dbReference type="HAMAP" id="MF_00376">
    <property type="entry name" value="Dephospho_CoA_kinase"/>
    <property type="match status" value="1"/>
</dbReference>
<keyword evidence="4 5" id="KW-0173">Coenzyme A biosynthesis</keyword>
<proteinExistence type="inferred from homology"/>
<organism evidence="7 8">
    <name type="scientific">Neisseria dumasiana</name>
    <dbReference type="NCBI Taxonomy" id="1931275"/>
    <lineage>
        <taxon>Bacteria</taxon>
        <taxon>Pseudomonadati</taxon>
        <taxon>Pseudomonadota</taxon>
        <taxon>Betaproteobacteria</taxon>
        <taxon>Neisseriales</taxon>
        <taxon>Neisseriaceae</taxon>
        <taxon>Neisseria</taxon>
    </lineage>
</organism>
<accession>A0A1X3DGJ3</accession>
<comment type="subcellular location">
    <subcellularLocation>
        <location evidence="5">Cytoplasm</location>
    </subcellularLocation>
</comment>
<comment type="pathway">
    <text evidence="5">Cofactor biosynthesis; coenzyme A biosynthesis; CoA from (R)-pantothenate: step 5/5.</text>
</comment>
<dbReference type="Gene3D" id="3.40.50.300">
    <property type="entry name" value="P-loop containing nucleotide triphosphate hydrolases"/>
    <property type="match status" value="1"/>
</dbReference>
<comment type="similarity">
    <text evidence="1 5">Belongs to the CoaE family.</text>
</comment>
<evidence type="ECO:0000256" key="1">
    <source>
        <dbReference type="ARBA" id="ARBA00009018"/>
    </source>
</evidence>
<dbReference type="EC" id="2.7.1.24" evidence="5 6"/>
<dbReference type="InterPro" id="IPR027417">
    <property type="entry name" value="P-loop_NTPase"/>
</dbReference>
<evidence type="ECO:0000313" key="8">
    <source>
        <dbReference type="Proteomes" id="UP000193303"/>
    </source>
</evidence>
<dbReference type="NCBIfam" id="TIGR00152">
    <property type="entry name" value="dephospho-CoA kinase"/>
    <property type="match status" value="1"/>
</dbReference>
<dbReference type="GO" id="GO:0005737">
    <property type="term" value="C:cytoplasm"/>
    <property type="evidence" value="ECO:0007669"/>
    <property type="project" value="UniProtKB-SubCell"/>
</dbReference>
<dbReference type="AlphaFoldDB" id="A0A1X3DGJ3"/>
<evidence type="ECO:0000256" key="4">
    <source>
        <dbReference type="ARBA" id="ARBA00022993"/>
    </source>
</evidence>
<reference evidence="8" key="1">
    <citation type="submission" date="2017-01" db="EMBL/GenBank/DDBJ databases">
        <authorList>
            <person name="Mah S.A."/>
            <person name="Swanson W.J."/>
            <person name="Moy G.W."/>
            <person name="Vacquier V.D."/>
        </authorList>
    </citation>
    <scope>NUCLEOTIDE SEQUENCE [LARGE SCALE GENOMIC DNA]</scope>
    <source>
        <strain evidence="8">124861</strain>
    </source>
</reference>
<gene>
    <name evidence="5" type="primary">coaE</name>
    <name evidence="7" type="ORF">BV912_09085</name>
</gene>
<dbReference type="PANTHER" id="PTHR10695:SF46">
    <property type="entry name" value="BIFUNCTIONAL COENZYME A SYNTHASE-RELATED"/>
    <property type="match status" value="1"/>
</dbReference>
<keyword evidence="5" id="KW-0963">Cytoplasm</keyword>
<dbReference type="OrthoDB" id="9812943at2"/>
<dbReference type="RefSeq" id="WP_085359997.1">
    <property type="nucleotide sequence ID" value="NZ_MTAB01000021.1"/>
</dbReference>
<comment type="caution">
    <text evidence="7">The sequence shown here is derived from an EMBL/GenBank/DDBJ whole genome shotgun (WGS) entry which is preliminary data.</text>
</comment>
<dbReference type="InterPro" id="IPR001977">
    <property type="entry name" value="Depp_CoAkinase"/>
</dbReference>
<feature type="binding site" evidence="5">
    <location>
        <begin position="12"/>
        <end position="17"/>
    </location>
    <ligand>
        <name>ATP</name>
        <dbReference type="ChEBI" id="CHEBI:30616"/>
    </ligand>
</feature>
<comment type="function">
    <text evidence="5">Catalyzes the phosphorylation of the 3'-hydroxyl group of dephosphocoenzyme A to form coenzyme A.</text>
</comment>
<dbReference type="GO" id="GO:0005524">
    <property type="term" value="F:ATP binding"/>
    <property type="evidence" value="ECO:0007669"/>
    <property type="project" value="UniProtKB-UniRule"/>
</dbReference>
<keyword evidence="2 5" id="KW-0547">Nucleotide-binding</keyword>
<dbReference type="GO" id="GO:0015937">
    <property type="term" value="P:coenzyme A biosynthetic process"/>
    <property type="evidence" value="ECO:0007669"/>
    <property type="project" value="UniProtKB-UniRule"/>
</dbReference>
<dbReference type="STRING" id="1931275.BV914_06125"/>
<dbReference type="EMBL" id="MTAB01000021">
    <property type="protein sequence ID" value="OSI19048.1"/>
    <property type="molecule type" value="Genomic_DNA"/>
</dbReference>
<evidence type="ECO:0000256" key="5">
    <source>
        <dbReference type="HAMAP-Rule" id="MF_00376"/>
    </source>
</evidence>